<proteinExistence type="predicted"/>
<reference evidence="2" key="1">
    <citation type="journal article" date="2022" name="Mol. Ecol. Resour.">
        <title>The genomes of chicory, endive, great burdock and yacon provide insights into Asteraceae palaeo-polyploidization history and plant inulin production.</title>
        <authorList>
            <person name="Fan W."/>
            <person name="Wang S."/>
            <person name="Wang H."/>
            <person name="Wang A."/>
            <person name="Jiang F."/>
            <person name="Liu H."/>
            <person name="Zhao H."/>
            <person name="Xu D."/>
            <person name="Zhang Y."/>
        </authorList>
    </citation>
    <scope>NUCLEOTIDE SEQUENCE [LARGE SCALE GENOMIC DNA]</scope>
    <source>
        <strain evidence="2">cv. Niubang</strain>
    </source>
</reference>
<accession>A0ACB8Z6E6</accession>
<reference evidence="1 2" key="2">
    <citation type="journal article" date="2022" name="Mol. Ecol. Resour.">
        <title>The genomes of chicory, endive, great burdock and yacon provide insights into Asteraceae paleo-polyploidization history and plant inulin production.</title>
        <authorList>
            <person name="Fan W."/>
            <person name="Wang S."/>
            <person name="Wang H."/>
            <person name="Wang A."/>
            <person name="Jiang F."/>
            <person name="Liu H."/>
            <person name="Zhao H."/>
            <person name="Xu D."/>
            <person name="Zhang Y."/>
        </authorList>
    </citation>
    <scope>NUCLEOTIDE SEQUENCE [LARGE SCALE GENOMIC DNA]</scope>
    <source>
        <strain evidence="2">cv. Niubang</strain>
    </source>
</reference>
<evidence type="ECO:0000313" key="1">
    <source>
        <dbReference type="EMBL" id="KAI3692865.1"/>
    </source>
</evidence>
<name>A0ACB8Z6E6_ARCLA</name>
<keyword evidence="2" id="KW-1185">Reference proteome</keyword>
<organism evidence="1 2">
    <name type="scientific">Arctium lappa</name>
    <name type="common">Greater burdock</name>
    <name type="synonym">Lappa major</name>
    <dbReference type="NCBI Taxonomy" id="4217"/>
    <lineage>
        <taxon>Eukaryota</taxon>
        <taxon>Viridiplantae</taxon>
        <taxon>Streptophyta</taxon>
        <taxon>Embryophyta</taxon>
        <taxon>Tracheophyta</taxon>
        <taxon>Spermatophyta</taxon>
        <taxon>Magnoliopsida</taxon>
        <taxon>eudicotyledons</taxon>
        <taxon>Gunneridae</taxon>
        <taxon>Pentapetalae</taxon>
        <taxon>asterids</taxon>
        <taxon>campanulids</taxon>
        <taxon>Asterales</taxon>
        <taxon>Asteraceae</taxon>
        <taxon>Carduoideae</taxon>
        <taxon>Cardueae</taxon>
        <taxon>Arctiinae</taxon>
        <taxon>Arctium</taxon>
    </lineage>
</organism>
<gene>
    <name evidence="1" type="ORF">L6452_32690</name>
</gene>
<comment type="caution">
    <text evidence="1">The sequence shown here is derived from an EMBL/GenBank/DDBJ whole genome shotgun (WGS) entry which is preliminary data.</text>
</comment>
<evidence type="ECO:0000313" key="2">
    <source>
        <dbReference type="Proteomes" id="UP001055879"/>
    </source>
</evidence>
<sequence length="806" mass="89247">MLSWLSENLIGKVTNFDTLHRLGKLMEADGCGDLKLWYMGGLHVLVAFDSKDKAKCFLNQAKPSWSIWFEDLNFWTPNDNPKDRIASLVVSGLPPQAYSSEAFSLVTSSLGVTLIPDDCNLDNMILAAGRVVILTSLSNRINVTLEVNVDGDKYMVQVSEDLIDSWKHMPNFPMSKLSEAFEVDDSSQENSDSVGPYQLDEENDYDSRFPVESEGSTPPSPTIPLSRLVEESRVEDVTSDQAELGDLDVGINVFQAQEDAGEGYIGDMNFGTNVLNAQEVADSGYIGPTTLSTQEDNNKDDGVIRSFDLNRSVSISSTFIMPRSRSRKKVLQERRSMAPGQTISQGSVTMEVQKTIDVGNLVGFEMSGFDNQLSVDQSIGLEIEFSPEEIKRAVWACEGDKAQGPDGLTFSFIKKYWEIIGPDIVGALSDFHSSISFPCGSNSSFITLIPKVKDPIYFSDFRPISLIGSFWSFLDDVLSHLNFGTKWRSWIQECLCSARVSILMNGSPTEEISMHRGVRQGDPLAPFLFIIAMEALNVAMNQARRLGVFKGVTLPNNGPPLSHLFYADDALFVGSWSLTNVTNLIRILRCFYLASGLKINLSKTSLMGVGVGSTDVSWMADRIRCNVGHLPIKFLGIPAGASMKRVVAWQPLIDKFNSKLSNWRATSLSAAGRLPLCKSVLGSLGNHYFSLYLAPSKVLKKLESLRRNFFLGGGINAKKVTWIAWNNTISSEEQGGLGIGSLKAFNMALLAKWWWKIKVDNTSLWASAINSIHGYYRRSPRDPLKKLFRSLDWPSWVCSPSSFPSL</sequence>
<dbReference type="Proteomes" id="UP001055879">
    <property type="component" value="Linkage Group LG11"/>
</dbReference>
<protein>
    <submittedName>
        <fullName evidence="1">Uncharacterized protein</fullName>
    </submittedName>
</protein>
<dbReference type="EMBL" id="CM042057">
    <property type="protein sequence ID" value="KAI3692865.1"/>
    <property type="molecule type" value="Genomic_DNA"/>
</dbReference>